<gene>
    <name evidence="2" type="ORF">CUZ56_00214</name>
</gene>
<dbReference type="Pfam" id="PF06834">
    <property type="entry name" value="TraU"/>
    <property type="match status" value="1"/>
</dbReference>
<keyword evidence="3" id="KW-1185">Reference proteome</keyword>
<feature type="chain" id="PRO_5019486263" description="TraU protein" evidence="1">
    <location>
        <begin position="26"/>
        <end position="311"/>
    </location>
</feature>
<reference evidence="2 3" key="1">
    <citation type="submission" date="2018-01" db="EMBL/GenBank/DDBJ databases">
        <title>Saezia sanguinis gen. nov., sp. nov., in the order Burkholderiales isolated from human blood.</title>
        <authorList>
            <person name="Medina-Pascual M.J."/>
            <person name="Valdezate S."/>
            <person name="Monzon S."/>
            <person name="Cuesta I."/>
            <person name="Carrasco G."/>
            <person name="Villalon P."/>
            <person name="Saez-Nieto J.A."/>
        </authorList>
    </citation>
    <scope>NUCLEOTIDE SEQUENCE [LARGE SCALE GENOMIC DNA]</scope>
    <source>
        <strain evidence="2 3">CNM695-12</strain>
    </source>
</reference>
<accession>A0A433SG56</accession>
<dbReference type="EMBL" id="PQSP01000001">
    <property type="protein sequence ID" value="RUS67737.1"/>
    <property type="molecule type" value="Genomic_DNA"/>
</dbReference>
<feature type="signal peptide" evidence="1">
    <location>
        <begin position="1"/>
        <end position="25"/>
    </location>
</feature>
<dbReference type="AlphaFoldDB" id="A0A433SG56"/>
<proteinExistence type="predicted"/>
<evidence type="ECO:0000313" key="2">
    <source>
        <dbReference type="EMBL" id="RUS67737.1"/>
    </source>
</evidence>
<evidence type="ECO:0000256" key="1">
    <source>
        <dbReference type="SAM" id="SignalP"/>
    </source>
</evidence>
<evidence type="ECO:0008006" key="4">
    <source>
        <dbReference type="Google" id="ProtNLM"/>
    </source>
</evidence>
<comment type="caution">
    <text evidence="2">The sequence shown here is derived from an EMBL/GenBank/DDBJ whole genome shotgun (WGS) entry which is preliminary data.</text>
</comment>
<organism evidence="2 3">
    <name type="scientific">Saezia sanguinis</name>
    <dbReference type="NCBI Taxonomy" id="1965230"/>
    <lineage>
        <taxon>Bacteria</taxon>
        <taxon>Pseudomonadati</taxon>
        <taxon>Pseudomonadota</taxon>
        <taxon>Betaproteobacteria</taxon>
        <taxon>Burkholderiales</taxon>
        <taxon>Saeziaceae</taxon>
        <taxon>Saezia</taxon>
    </lineage>
</organism>
<dbReference type="NCBIfam" id="TIGR03756">
    <property type="entry name" value="conj_TIGR03756"/>
    <property type="match status" value="1"/>
</dbReference>
<dbReference type="RefSeq" id="WP_404948018.1">
    <property type="nucleotide sequence ID" value="NZ_PQSP01000001.1"/>
</dbReference>
<keyword evidence="1" id="KW-0732">Signal</keyword>
<dbReference type="InterPro" id="IPR026331">
    <property type="entry name" value="PFL_4710"/>
</dbReference>
<name>A0A433SG56_9BURK</name>
<dbReference type="InterPro" id="IPR009649">
    <property type="entry name" value="TraU"/>
</dbReference>
<protein>
    <recommendedName>
        <fullName evidence="4">TraU protein</fullName>
    </recommendedName>
</protein>
<sequence precursor="true">MNSFFSRLRLTMLALAASISMSAQALTTPAIVTSALSLDCLDYKIVGICYWLHCSLGGCKVRTSVKVRHYVPDAVVSSYQATGKNPWSEVAIMSTPNTTAEDGGNGTTSEKHQNELSRFKNADVIGHPASEVFSEFVGAMGLSCSGAGMPFMPYLLSTLDTLAWRYYVPEMAYPEALVPGMREVGSTIAANMWGAVYPRGGFIHQADDHKAAAVIAQRAGDIVTRSAQPHVYYPLLAESKDGYWPAGALLEGNAATGKWQELAPSMSSSCMTFPRSGFLTQDIQGAYAWTLWRPYSCCKKRGQIFLGSIDF</sequence>
<evidence type="ECO:0000313" key="3">
    <source>
        <dbReference type="Proteomes" id="UP000286947"/>
    </source>
</evidence>
<dbReference type="Proteomes" id="UP000286947">
    <property type="component" value="Unassembled WGS sequence"/>
</dbReference>